<feature type="transmembrane region" description="Helical" evidence="1">
    <location>
        <begin position="46"/>
        <end position="67"/>
    </location>
</feature>
<organism evidence="2 3">
    <name type="scientific">Oceanihabitans sediminis</name>
    <dbReference type="NCBI Taxonomy" id="1812012"/>
    <lineage>
        <taxon>Bacteria</taxon>
        <taxon>Pseudomonadati</taxon>
        <taxon>Bacteroidota</taxon>
        <taxon>Flavobacteriia</taxon>
        <taxon>Flavobacteriales</taxon>
        <taxon>Flavobacteriaceae</taxon>
        <taxon>Oceanihabitans</taxon>
    </lineage>
</organism>
<accession>A0A368P1Y0</accession>
<dbReference type="RefSeq" id="WP_113966807.1">
    <property type="nucleotide sequence ID" value="NZ_QNRP01000012.1"/>
</dbReference>
<feature type="transmembrane region" description="Helical" evidence="1">
    <location>
        <begin position="128"/>
        <end position="152"/>
    </location>
</feature>
<evidence type="ECO:0000313" key="2">
    <source>
        <dbReference type="EMBL" id="RCU56403.1"/>
    </source>
</evidence>
<keyword evidence="1" id="KW-0472">Membrane</keyword>
<keyword evidence="3" id="KW-1185">Reference proteome</keyword>
<feature type="transmembrane region" description="Helical" evidence="1">
    <location>
        <begin position="88"/>
        <end position="108"/>
    </location>
</feature>
<sequence length="162" mass="18803">MNKENVLLVLWIIFGFIFISGIDSILYFVTYLIYFAKSELGLSYGIMKYSMPIITLILYVLTTFLIFKRIKQQSNSNGIYLTKFPKKTFIGLALLALILNPITNKLSGLYAEHYTPIENIEYSDLLQVYGWMTMGIGFSRWFVLIILTILFLKKLNLIENKN</sequence>
<keyword evidence="1" id="KW-0812">Transmembrane</keyword>
<dbReference type="Proteomes" id="UP000252249">
    <property type="component" value="Unassembled WGS sequence"/>
</dbReference>
<dbReference type="OrthoDB" id="1452450at2"/>
<feature type="transmembrane region" description="Helical" evidence="1">
    <location>
        <begin position="7"/>
        <end position="34"/>
    </location>
</feature>
<proteinExistence type="predicted"/>
<name>A0A368P1Y0_9FLAO</name>
<evidence type="ECO:0000256" key="1">
    <source>
        <dbReference type="SAM" id="Phobius"/>
    </source>
</evidence>
<comment type="caution">
    <text evidence="2">The sequence shown here is derived from an EMBL/GenBank/DDBJ whole genome shotgun (WGS) entry which is preliminary data.</text>
</comment>
<dbReference type="EMBL" id="QPIG01000007">
    <property type="protein sequence ID" value="RCU56403.1"/>
    <property type="molecule type" value="Genomic_DNA"/>
</dbReference>
<keyword evidence="1" id="KW-1133">Transmembrane helix</keyword>
<gene>
    <name evidence="2" type="ORF">DU428_13150</name>
</gene>
<protein>
    <submittedName>
        <fullName evidence="2">Uncharacterized protein</fullName>
    </submittedName>
</protein>
<evidence type="ECO:0000313" key="3">
    <source>
        <dbReference type="Proteomes" id="UP000252249"/>
    </source>
</evidence>
<reference evidence="2 3" key="1">
    <citation type="submission" date="2018-07" db="EMBL/GenBank/DDBJ databases">
        <title>Oceanihabitans testaceum sp. nov., isolated from marine sediment.</title>
        <authorList>
            <person name="Li C.-M."/>
        </authorList>
    </citation>
    <scope>NUCLEOTIDE SEQUENCE [LARGE SCALE GENOMIC DNA]</scope>
    <source>
        <strain evidence="2 3">S9-10</strain>
    </source>
</reference>
<dbReference type="AlphaFoldDB" id="A0A368P1Y0"/>